<reference evidence="2 3" key="1">
    <citation type="submission" date="2023-02" db="EMBL/GenBank/DDBJ databases">
        <title>Genome sequencing required for Actinomycetospora new species description.</title>
        <authorList>
            <person name="Saimee Y."/>
            <person name="Duangmal K."/>
        </authorList>
    </citation>
    <scope>NUCLEOTIDE SEQUENCE [LARGE SCALE GENOMIC DNA]</scope>
    <source>
        <strain evidence="2 3">DW7H6</strain>
    </source>
</reference>
<comment type="caution">
    <text evidence="2">The sequence shown here is derived from an EMBL/GenBank/DDBJ whole genome shotgun (WGS) entry which is preliminary data.</text>
</comment>
<sequence length="88" mass="10132">MPRLLAGLLWRTVGAGWWVSRGWWTARTAVLTTIAEVGSRRRPHHPHLGAHRRDDRSRPRRRVHAGRTPARPVSAARPGGRARRRPRR</sequence>
<gene>
    <name evidence="2" type="ORF">PGB27_01045</name>
</gene>
<feature type="region of interest" description="Disordered" evidence="1">
    <location>
        <begin position="38"/>
        <end position="88"/>
    </location>
</feature>
<dbReference type="RefSeq" id="WP_274198473.1">
    <property type="nucleotide sequence ID" value="NZ_JAQZAO010000001.1"/>
</dbReference>
<proteinExistence type="predicted"/>
<accession>A0ABT5SN63</accession>
<feature type="compositionally biased region" description="Low complexity" evidence="1">
    <location>
        <begin position="69"/>
        <end position="79"/>
    </location>
</feature>
<protein>
    <recommendedName>
        <fullName evidence="4">Secreted protein</fullName>
    </recommendedName>
</protein>
<dbReference type="Proteomes" id="UP001300763">
    <property type="component" value="Unassembled WGS sequence"/>
</dbReference>
<dbReference type="EMBL" id="JAQZAO010000001">
    <property type="protein sequence ID" value="MDD7963920.1"/>
    <property type="molecule type" value="Genomic_DNA"/>
</dbReference>
<evidence type="ECO:0000313" key="2">
    <source>
        <dbReference type="EMBL" id="MDD7963920.1"/>
    </source>
</evidence>
<evidence type="ECO:0000313" key="3">
    <source>
        <dbReference type="Proteomes" id="UP001300763"/>
    </source>
</evidence>
<evidence type="ECO:0000256" key="1">
    <source>
        <dbReference type="SAM" id="MobiDB-lite"/>
    </source>
</evidence>
<keyword evidence="3" id="KW-1185">Reference proteome</keyword>
<evidence type="ECO:0008006" key="4">
    <source>
        <dbReference type="Google" id="ProtNLM"/>
    </source>
</evidence>
<organism evidence="2 3">
    <name type="scientific">Actinomycetospora lemnae</name>
    <dbReference type="NCBI Taxonomy" id="3019891"/>
    <lineage>
        <taxon>Bacteria</taxon>
        <taxon>Bacillati</taxon>
        <taxon>Actinomycetota</taxon>
        <taxon>Actinomycetes</taxon>
        <taxon>Pseudonocardiales</taxon>
        <taxon>Pseudonocardiaceae</taxon>
        <taxon>Actinomycetospora</taxon>
    </lineage>
</organism>
<feature type="compositionally biased region" description="Basic residues" evidence="1">
    <location>
        <begin position="40"/>
        <end position="50"/>
    </location>
</feature>
<name>A0ABT5SN63_9PSEU</name>